<proteinExistence type="predicted"/>
<gene>
    <name evidence="2" type="ORF">LshimejAT787_1202410</name>
</gene>
<feature type="compositionally biased region" description="Polar residues" evidence="1">
    <location>
        <begin position="13"/>
        <end position="25"/>
    </location>
</feature>
<organism evidence="2 3">
    <name type="scientific">Lyophyllum shimeji</name>
    <name type="common">Hon-shimeji</name>
    <name type="synonym">Tricholoma shimeji</name>
    <dbReference type="NCBI Taxonomy" id="47721"/>
    <lineage>
        <taxon>Eukaryota</taxon>
        <taxon>Fungi</taxon>
        <taxon>Dikarya</taxon>
        <taxon>Basidiomycota</taxon>
        <taxon>Agaricomycotina</taxon>
        <taxon>Agaricomycetes</taxon>
        <taxon>Agaricomycetidae</taxon>
        <taxon>Agaricales</taxon>
        <taxon>Tricholomatineae</taxon>
        <taxon>Lyophyllaceae</taxon>
        <taxon>Lyophyllum</taxon>
    </lineage>
</organism>
<evidence type="ECO:0000313" key="3">
    <source>
        <dbReference type="Proteomes" id="UP001063166"/>
    </source>
</evidence>
<evidence type="ECO:0000313" key="2">
    <source>
        <dbReference type="EMBL" id="GLB42792.1"/>
    </source>
</evidence>
<evidence type="ECO:0000256" key="1">
    <source>
        <dbReference type="SAM" id="MobiDB-lite"/>
    </source>
</evidence>
<keyword evidence="3" id="KW-1185">Reference proteome</keyword>
<protein>
    <submittedName>
        <fullName evidence="2">Uncharacterized protein</fullName>
    </submittedName>
</protein>
<dbReference type="AlphaFoldDB" id="A0A9P3US17"/>
<dbReference type="Proteomes" id="UP001063166">
    <property type="component" value="Unassembled WGS sequence"/>
</dbReference>
<feature type="region of interest" description="Disordered" evidence="1">
    <location>
        <begin position="12"/>
        <end position="33"/>
    </location>
</feature>
<accession>A0A9P3US17</accession>
<reference evidence="2" key="1">
    <citation type="submission" date="2022-07" db="EMBL/GenBank/DDBJ databases">
        <title>The genome of Lyophyllum shimeji provides insight into the initial evolution of ectomycorrhizal fungal genome.</title>
        <authorList>
            <person name="Kobayashi Y."/>
            <person name="Shibata T."/>
            <person name="Hirakawa H."/>
            <person name="Shigenobu S."/>
            <person name="Nishiyama T."/>
            <person name="Yamada A."/>
            <person name="Hasebe M."/>
            <person name="Kawaguchi M."/>
        </authorList>
    </citation>
    <scope>NUCLEOTIDE SEQUENCE</scope>
    <source>
        <strain evidence="2">AT787</strain>
    </source>
</reference>
<name>A0A9P3US17_LYOSH</name>
<dbReference type="EMBL" id="BRPK01000012">
    <property type="protein sequence ID" value="GLB42792.1"/>
    <property type="molecule type" value="Genomic_DNA"/>
</dbReference>
<comment type="caution">
    <text evidence="2">The sequence shown here is derived from an EMBL/GenBank/DDBJ whole genome shotgun (WGS) entry which is preliminary data.</text>
</comment>
<sequence>MTTERRLFMVTRAKSTLPSRPQSASRLGGPEKRESVRKEEVRFWAASITNRAWNLLSPFPNQPSPEVVFPVSNASGDFVVADCNETLEECSPPSATGVLYQVLSRNDRTIGYRTAARSSSECFFPRLSAYIALSLVLALKLVLL</sequence>